<dbReference type="AlphaFoldDB" id="A0A9N9PEF3"/>
<evidence type="ECO:0000313" key="2">
    <source>
        <dbReference type="EMBL" id="CAG8808780.1"/>
    </source>
</evidence>
<name>A0A9N9PEF3_9GLOM</name>
<protein>
    <submittedName>
        <fullName evidence="2">23658_t:CDS:1</fullName>
    </submittedName>
</protein>
<organism evidence="2 3">
    <name type="scientific">Cetraspora pellucida</name>
    <dbReference type="NCBI Taxonomy" id="1433469"/>
    <lineage>
        <taxon>Eukaryota</taxon>
        <taxon>Fungi</taxon>
        <taxon>Fungi incertae sedis</taxon>
        <taxon>Mucoromycota</taxon>
        <taxon>Glomeromycotina</taxon>
        <taxon>Glomeromycetes</taxon>
        <taxon>Diversisporales</taxon>
        <taxon>Gigasporaceae</taxon>
        <taxon>Cetraspora</taxon>
    </lineage>
</organism>
<gene>
    <name evidence="2" type="ORF">CPELLU_LOCUS18415</name>
</gene>
<feature type="non-terminal residue" evidence="2">
    <location>
        <position position="47"/>
    </location>
</feature>
<sequence length="47" mass="5251">LYFDKVILPIIALATVAVNLVTEDSGTNIELFDIIISTLWLISFILE</sequence>
<accession>A0A9N9PEF3</accession>
<keyword evidence="3" id="KW-1185">Reference proteome</keyword>
<proteinExistence type="predicted"/>
<evidence type="ECO:0000256" key="1">
    <source>
        <dbReference type="SAM" id="SignalP"/>
    </source>
</evidence>
<keyword evidence="1" id="KW-0732">Signal</keyword>
<reference evidence="2" key="1">
    <citation type="submission" date="2021-06" db="EMBL/GenBank/DDBJ databases">
        <authorList>
            <person name="Kallberg Y."/>
            <person name="Tangrot J."/>
            <person name="Rosling A."/>
        </authorList>
    </citation>
    <scope>NUCLEOTIDE SEQUENCE</scope>
    <source>
        <strain evidence="2">FL966</strain>
    </source>
</reference>
<comment type="caution">
    <text evidence="2">The sequence shown here is derived from an EMBL/GenBank/DDBJ whole genome shotgun (WGS) entry which is preliminary data.</text>
</comment>
<dbReference type="EMBL" id="CAJVQA010036583">
    <property type="protein sequence ID" value="CAG8808780.1"/>
    <property type="molecule type" value="Genomic_DNA"/>
</dbReference>
<evidence type="ECO:0000313" key="3">
    <source>
        <dbReference type="Proteomes" id="UP000789759"/>
    </source>
</evidence>
<dbReference type="Proteomes" id="UP000789759">
    <property type="component" value="Unassembled WGS sequence"/>
</dbReference>
<feature type="chain" id="PRO_5040251762" evidence="1">
    <location>
        <begin position="18"/>
        <end position="47"/>
    </location>
</feature>
<feature type="non-terminal residue" evidence="2">
    <location>
        <position position="1"/>
    </location>
</feature>
<feature type="signal peptide" evidence="1">
    <location>
        <begin position="1"/>
        <end position="17"/>
    </location>
</feature>